<dbReference type="OrthoDB" id="339764at2759"/>
<gene>
    <name evidence="1" type="ORF">AX774_g4746</name>
</gene>
<comment type="caution">
    <text evidence="1">The sequence shown here is derived from an EMBL/GenBank/DDBJ whole genome shotgun (WGS) entry which is preliminary data.</text>
</comment>
<protein>
    <submittedName>
        <fullName evidence="1">Uncharacterized protein</fullName>
    </submittedName>
</protein>
<evidence type="ECO:0000313" key="2">
    <source>
        <dbReference type="Proteomes" id="UP000188320"/>
    </source>
</evidence>
<dbReference type="Proteomes" id="UP000188320">
    <property type="component" value="Unassembled WGS sequence"/>
</dbReference>
<sequence length="71" mass="7894">MAYVPKSRLSRVTQLMKLTQGACTCPAHMGGRIISKHLPTCKSNKMATQVPMEYAFEMASSNIRYGENATR</sequence>
<proteinExistence type="predicted"/>
<name>A0A1R1PLI1_ZANCU</name>
<reference evidence="2" key="1">
    <citation type="submission" date="2017-01" db="EMBL/GenBank/DDBJ databases">
        <authorList>
            <person name="Wang Y."/>
            <person name="White M."/>
            <person name="Kvist S."/>
            <person name="Moncalvo J.-M."/>
        </authorList>
    </citation>
    <scope>NUCLEOTIDE SEQUENCE [LARGE SCALE GENOMIC DNA]</scope>
    <source>
        <strain evidence="2">COL-18-3</strain>
    </source>
</reference>
<evidence type="ECO:0000313" key="1">
    <source>
        <dbReference type="EMBL" id="OMH81797.1"/>
    </source>
</evidence>
<accession>A0A1R1PLI1</accession>
<dbReference type="EMBL" id="LSSK01000818">
    <property type="protein sequence ID" value="OMH81797.1"/>
    <property type="molecule type" value="Genomic_DNA"/>
</dbReference>
<dbReference type="AlphaFoldDB" id="A0A1R1PLI1"/>
<organism evidence="1 2">
    <name type="scientific">Zancudomyces culisetae</name>
    <name type="common">Gut fungus</name>
    <name type="synonym">Smittium culisetae</name>
    <dbReference type="NCBI Taxonomy" id="1213189"/>
    <lineage>
        <taxon>Eukaryota</taxon>
        <taxon>Fungi</taxon>
        <taxon>Fungi incertae sedis</taxon>
        <taxon>Zoopagomycota</taxon>
        <taxon>Kickxellomycotina</taxon>
        <taxon>Harpellomycetes</taxon>
        <taxon>Harpellales</taxon>
        <taxon>Legeriomycetaceae</taxon>
        <taxon>Zancudomyces</taxon>
    </lineage>
</organism>
<keyword evidence="2" id="KW-1185">Reference proteome</keyword>